<dbReference type="GO" id="GO:0005675">
    <property type="term" value="C:transcription factor TFIIH holo complex"/>
    <property type="evidence" value="ECO:0007669"/>
    <property type="project" value="TreeGrafter"/>
</dbReference>
<evidence type="ECO:0000313" key="12">
    <source>
        <dbReference type="EMBL" id="ORZ36577.1"/>
    </source>
</evidence>
<proteinExistence type="inferred from homology"/>
<organism evidence="12 13">
    <name type="scientific">Catenaria anguillulae PL171</name>
    <dbReference type="NCBI Taxonomy" id="765915"/>
    <lineage>
        <taxon>Eukaryota</taxon>
        <taxon>Fungi</taxon>
        <taxon>Fungi incertae sedis</taxon>
        <taxon>Blastocladiomycota</taxon>
        <taxon>Blastocladiomycetes</taxon>
        <taxon>Blastocladiales</taxon>
        <taxon>Catenariaceae</taxon>
        <taxon>Catenaria</taxon>
    </lineage>
</organism>
<dbReference type="GO" id="GO:0000439">
    <property type="term" value="C:transcription factor TFIIH core complex"/>
    <property type="evidence" value="ECO:0007669"/>
    <property type="project" value="InterPro"/>
</dbReference>
<evidence type="ECO:0000256" key="7">
    <source>
        <dbReference type="ARBA" id="ARBA00023204"/>
    </source>
</evidence>
<dbReference type="InterPro" id="IPR040662">
    <property type="entry name" value="Tfb2_C"/>
</dbReference>
<keyword evidence="4 9" id="KW-0227">DNA damage</keyword>
<evidence type="ECO:0000256" key="5">
    <source>
        <dbReference type="ARBA" id="ARBA00023015"/>
    </source>
</evidence>
<dbReference type="GO" id="GO:0001671">
    <property type="term" value="F:ATPase activator activity"/>
    <property type="evidence" value="ECO:0007669"/>
    <property type="project" value="InterPro"/>
</dbReference>
<keyword evidence="6 9" id="KW-0804">Transcription</keyword>
<keyword evidence="8 9" id="KW-0539">Nucleus</keyword>
<evidence type="ECO:0000256" key="8">
    <source>
        <dbReference type="ARBA" id="ARBA00023242"/>
    </source>
</evidence>
<dbReference type="GO" id="GO:0003690">
    <property type="term" value="F:double-stranded DNA binding"/>
    <property type="evidence" value="ECO:0007669"/>
    <property type="project" value="TreeGrafter"/>
</dbReference>
<comment type="subcellular location">
    <subcellularLocation>
        <location evidence="2 9">Nucleus</location>
    </subcellularLocation>
</comment>
<keyword evidence="7 9" id="KW-0234">DNA repair</keyword>
<evidence type="ECO:0000256" key="10">
    <source>
        <dbReference type="SAM" id="MobiDB-lite"/>
    </source>
</evidence>
<dbReference type="GO" id="GO:0006289">
    <property type="term" value="P:nucleotide-excision repair"/>
    <property type="evidence" value="ECO:0007669"/>
    <property type="project" value="InterPro"/>
</dbReference>
<dbReference type="NCBIfam" id="TIGR00625">
    <property type="entry name" value="tfb2"/>
    <property type="match status" value="1"/>
</dbReference>
<comment type="function">
    <text evidence="9">Component of the general transcription and DNA repair factor IIH (TFIIH) core complex which is involved in general and transcription-coupled nucleotide excision repair (NER) of damaged DNA.</text>
</comment>
<reference evidence="12 13" key="1">
    <citation type="submission" date="2016-07" db="EMBL/GenBank/DDBJ databases">
        <title>Pervasive Adenine N6-methylation of Active Genes in Fungi.</title>
        <authorList>
            <consortium name="DOE Joint Genome Institute"/>
            <person name="Mondo S.J."/>
            <person name="Dannebaum R.O."/>
            <person name="Kuo R.C."/>
            <person name="Labutti K."/>
            <person name="Haridas S."/>
            <person name="Kuo A."/>
            <person name="Salamov A."/>
            <person name="Ahrendt S.R."/>
            <person name="Lipzen A."/>
            <person name="Sullivan W."/>
            <person name="Andreopoulos W.B."/>
            <person name="Clum A."/>
            <person name="Lindquist E."/>
            <person name="Daum C."/>
            <person name="Ramamoorthy G.K."/>
            <person name="Gryganskyi A."/>
            <person name="Culley D."/>
            <person name="Magnuson J.K."/>
            <person name="James T.Y."/>
            <person name="O'Malley M.A."/>
            <person name="Stajich J.E."/>
            <person name="Spatafora J.W."/>
            <person name="Visel A."/>
            <person name="Grigoriev I.V."/>
        </authorList>
    </citation>
    <scope>NUCLEOTIDE SEQUENCE [LARGE SCALE GENOMIC DNA]</scope>
    <source>
        <strain evidence="12 13">PL171</strain>
    </source>
</reference>
<feature type="region of interest" description="Disordered" evidence="10">
    <location>
        <begin position="509"/>
        <end position="536"/>
    </location>
</feature>
<dbReference type="InterPro" id="IPR004598">
    <property type="entry name" value="TFIIH_p52/Tfb2"/>
</dbReference>
<accession>A0A1Y2HPN9</accession>
<evidence type="ECO:0000256" key="1">
    <source>
        <dbReference type="ARBA" id="ARBA00002817"/>
    </source>
</evidence>
<protein>
    <recommendedName>
        <fullName evidence="9">RNA polymerase II transcription factor B subunit 2</fullName>
    </recommendedName>
</protein>
<dbReference type="PANTHER" id="PTHR13152:SF0">
    <property type="entry name" value="GENERAL TRANSCRIPTION FACTOR IIH SUBUNIT 4"/>
    <property type="match status" value="1"/>
</dbReference>
<comment type="caution">
    <text evidence="12">The sequence shown here is derived from an EMBL/GenBank/DDBJ whole genome shotgun (WGS) entry which is preliminary data.</text>
</comment>
<keyword evidence="13" id="KW-1185">Reference proteome</keyword>
<evidence type="ECO:0000259" key="11">
    <source>
        <dbReference type="Pfam" id="PF18307"/>
    </source>
</evidence>
<dbReference type="Proteomes" id="UP000193411">
    <property type="component" value="Unassembled WGS sequence"/>
</dbReference>
<comment type="similarity">
    <text evidence="3 9">Belongs to the TFB2 family.</text>
</comment>
<evidence type="ECO:0000256" key="2">
    <source>
        <dbReference type="ARBA" id="ARBA00004123"/>
    </source>
</evidence>
<dbReference type="STRING" id="765915.A0A1Y2HPN9"/>
<evidence type="ECO:0000256" key="4">
    <source>
        <dbReference type="ARBA" id="ARBA00022763"/>
    </source>
</evidence>
<comment type="function">
    <text evidence="1">Component of the general transcription and DNA repair factor IIH (TFIIH) core complex, which is involved in general and transcription-coupled nucleotide excision repair (NER) of damaged DNA and, when complexed to TFIIK, in RNA transcription by RNA polymerase II. In NER, TFIIH acts by opening DNA around the lesion to allow the excision of the damaged oligonucleotide and its replacement by a new DNA fragment. In transcription, TFIIH has an essential role in transcription initiation. When the pre-initiation complex (PIC) has been established, TFIIH is required for promoter opening and promoter escape. Phosphorylation of the C-terminal tail (CTD) of the largest subunit of RNA polymerase II by the kinase module TFIIK controls the initiation of transcription.</text>
</comment>
<name>A0A1Y2HPN9_9FUNG</name>
<dbReference type="OrthoDB" id="364513at2759"/>
<dbReference type="Gene3D" id="3.30.70.2610">
    <property type="match status" value="1"/>
</dbReference>
<evidence type="ECO:0000313" key="13">
    <source>
        <dbReference type="Proteomes" id="UP000193411"/>
    </source>
</evidence>
<feature type="domain" description="Transcription factor Tfb2 C-terminal" evidence="11">
    <location>
        <begin position="418"/>
        <end position="489"/>
    </location>
</feature>
<keyword evidence="5 9" id="KW-0805">Transcription regulation</keyword>
<dbReference type="AlphaFoldDB" id="A0A1Y2HPN9"/>
<dbReference type="Pfam" id="PF03849">
    <property type="entry name" value="Tfb2"/>
    <property type="match status" value="1"/>
</dbReference>
<dbReference type="Pfam" id="PF18307">
    <property type="entry name" value="Tfb2_C"/>
    <property type="match status" value="1"/>
</dbReference>
<evidence type="ECO:0000256" key="6">
    <source>
        <dbReference type="ARBA" id="ARBA00023163"/>
    </source>
</evidence>
<evidence type="ECO:0000256" key="9">
    <source>
        <dbReference type="RuleBase" id="RU364024"/>
    </source>
</evidence>
<evidence type="ECO:0000256" key="3">
    <source>
        <dbReference type="ARBA" id="ARBA00007132"/>
    </source>
</evidence>
<dbReference type="PANTHER" id="PTHR13152">
    <property type="entry name" value="TFIIH, POLYPEPTIDE 4"/>
    <property type="match status" value="1"/>
</dbReference>
<dbReference type="EMBL" id="MCFL01000016">
    <property type="protein sequence ID" value="ORZ36577.1"/>
    <property type="molecule type" value="Genomic_DNA"/>
</dbReference>
<sequence>MEPVPVSRENPPSTGDIVTCLLEFPDATFTQLYQQPATCLAIFRLLPALSKQFVMRMLYLRHPLSEREMENWVLGQAPPGTGTAGVQQAQKAVAKSAIDGARKFKILLEAGHDLWKLNDSFRRHFQEALTGGGPESSFGSLAPGPDKTAVDISFLDHHAKTQWETLLQFMVGTPGAPRPSTLSVRILEESKLMRKAAKDEYSITHRGFQFLLQDVNSQVWALLLQYMSMVTNFVPDANRQHQQQADQPMTMNEVDVLSFLFLLSSMELGASYSVESLTETQKAVLDDMCNMGIVYRRRKKSSRFYPTRLATTLTNGKMAIKQAEGEGQGFILLETNFRIYAYTTSDLQIAILKLFVNVSMRFPNFVIGVMNRDSVLSAVSKGITADQIISFLTTNAHPLMHTRAKSHSTPLLPVTVVDQLRLWEMETQRFSHAASRLIIGFPNATAFDVMYNEALRLNAVLLKHNEGGTTDKRQWALVVKEEAFASVQSAWKEHRRVRAEEMKRRQAAAAAAAAASSAAGAGVPAPPRGAGQQAPR</sequence>
<gene>
    <name evidence="12" type="ORF">BCR44DRAFT_53181</name>
</gene>